<organism evidence="4 5">
    <name type="scientific">Campylobacter canadensis</name>
    <dbReference type="NCBI Taxonomy" id="449520"/>
    <lineage>
        <taxon>Bacteria</taxon>
        <taxon>Pseudomonadati</taxon>
        <taxon>Campylobacterota</taxon>
        <taxon>Epsilonproteobacteria</taxon>
        <taxon>Campylobacterales</taxon>
        <taxon>Campylobacteraceae</taxon>
        <taxon>Campylobacter</taxon>
    </lineage>
</organism>
<evidence type="ECO:0000259" key="3">
    <source>
        <dbReference type="Pfam" id="PF01168"/>
    </source>
</evidence>
<evidence type="ECO:0000313" key="4">
    <source>
        <dbReference type="EMBL" id="MBZ7986552.1"/>
    </source>
</evidence>
<dbReference type="InterPro" id="IPR011078">
    <property type="entry name" value="PyrdxlP_homeostasis"/>
</dbReference>
<gene>
    <name evidence="4" type="ORF">AVCANL283_00300</name>
</gene>
<dbReference type="Proteomes" id="UP000786183">
    <property type="component" value="Unassembled WGS sequence"/>
</dbReference>
<reference evidence="4 5" key="1">
    <citation type="submission" date="2020-07" db="EMBL/GenBank/DDBJ databases">
        <title>Transfer of Campylobacter canadensis to the novel genus Avispirillum gen. nov., that also includes two novel species recovered from migratory waterfowl: Avispirillum anseris sp. nov. and Avispirillum brantae sp. nov.</title>
        <authorList>
            <person name="Miller W.G."/>
            <person name="Chapman M.H."/>
            <person name="Yee E."/>
            <person name="Inglis G.D."/>
        </authorList>
    </citation>
    <scope>NUCLEOTIDE SEQUENCE [LARGE SCALE GENOMIC DNA]</scope>
    <source>
        <strain evidence="4 5">L283</strain>
    </source>
</reference>
<dbReference type="EMBL" id="JACGBB010000001">
    <property type="protein sequence ID" value="MBZ7986552.1"/>
    <property type="molecule type" value="Genomic_DNA"/>
</dbReference>
<keyword evidence="5" id="KW-1185">Reference proteome</keyword>
<dbReference type="SUPFAM" id="SSF51419">
    <property type="entry name" value="PLP-binding barrel"/>
    <property type="match status" value="1"/>
</dbReference>
<evidence type="ECO:0000256" key="1">
    <source>
        <dbReference type="ARBA" id="ARBA00022898"/>
    </source>
</evidence>
<dbReference type="Gene3D" id="3.20.20.10">
    <property type="entry name" value="Alanine racemase"/>
    <property type="match status" value="1"/>
</dbReference>
<evidence type="ECO:0000313" key="5">
    <source>
        <dbReference type="Proteomes" id="UP000786183"/>
    </source>
</evidence>
<proteinExistence type="inferred from homology"/>
<dbReference type="PANTHER" id="PTHR10146:SF14">
    <property type="entry name" value="PYRIDOXAL PHOSPHATE HOMEOSTASIS PROTEIN"/>
    <property type="match status" value="1"/>
</dbReference>
<dbReference type="NCBIfam" id="TIGR00044">
    <property type="entry name" value="YggS family pyridoxal phosphate-dependent enzyme"/>
    <property type="match status" value="1"/>
</dbReference>
<dbReference type="InterPro" id="IPR029066">
    <property type="entry name" value="PLP-binding_barrel"/>
</dbReference>
<dbReference type="PROSITE" id="PS01211">
    <property type="entry name" value="UPF0001"/>
    <property type="match status" value="1"/>
</dbReference>
<dbReference type="PIRSF" id="PIRSF004848">
    <property type="entry name" value="YBL036c_PLPDEIII"/>
    <property type="match status" value="1"/>
</dbReference>
<accession>A0ABS7WP52</accession>
<keyword evidence="1" id="KW-0663">Pyridoxal phosphate</keyword>
<dbReference type="InterPro" id="IPR001608">
    <property type="entry name" value="Ala_racemase_N"/>
</dbReference>
<protein>
    <submittedName>
        <fullName evidence="4">YggS family pyridoxal phosphate-dependent enzyme</fullName>
    </submittedName>
</protein>
<sequence length="205" mass="23693">MNKELYFNIKDKYPNVRIIAVSKYTSDENIKELFSLGHKEFAENKVQDLLRKKEELSKEISWHFIGNLQKNKINHLIKTKPILWQSCTSFALAHEVDKRLDYKLDCLLQINSSCEDSKSGISTQQALDEYLKIQNECSNLNLIGIMCIGAIDEKYTQKSFEDCYKIYEEVKKYGAKICSMGMSSDYELAIKCGSNMIRLGSILFK</sequence>
<dbReference type="PANTHER" id="PTHR10146">
    <property type="entry name" value="PROLINE SYNTHETASE CO-TRANSCRIBED BACTERIAL HOMOLOG PROTEIN"/>
    <property type="match status" value="1"/>
</dbReference>
<comment type="similarity">
    <text evidence="2">Belongs to the pyridoxal phosphate-binding protein YggS/PROSC family.</text>
</comment>
<comment type="caution">
    <text evidence="4">The sequence shown here is derived from an EMBL/GenBank/DDBJ whole genome shotgun (WGS) entry which is preliminary data.</text>
</comment>
<name>A0ABS7WP52_9BACT</name>
<feature type="domain" description="Alanine racemase N-terminal" evidence="3">
    <location>
        <begin position="9"/>
        <end position="204"/>
    </location>
</feature>
<evidence type="ECO:0000256" key="2">
    <source>
        <dbReference type="RuleBase" id="RU004514"/>
    </source>
</evidence>
<dbReference type="Pfam" id="PF01168">
    <property type="entry name" value="Ala_racemase_N"/>
    <property type="match status" value="1"/>
</dbReference>
<dbReference type="RefSeq" id="WP_172232234.1">
    <property type="nucleotide sequence ID" value="NZ_CP035946.1"/>
</dbReference>
<dbReference type="CDD" id="cd00635">
    <property type="entry name" value="PLPDE_III_YBL036c_like"/>
    <property type="match status" value="1"/>
</dbReference>